<dbReference type="RefSeq" id="WP_116591534.1">
    <property type="nucleotide sequence ID" value="NZ_MZGS01000016.1"/>
</dbReference>
<dbReference type="OrthoDB" id="78251at2157"/>
<dbReference type="Proteomes" id="UP000251717">
    <property type="component" value="Unassembled WGS sequence"/>
</dbReference>
<evidence type="ECO:0000256" key="1">
    <source>
        <dbReference type="SAM" id="Phobius"/>
    </source>
</evidence>
<gene>
    <name evidence="2" type="ORF">MBBTH_05610</name>
</gene>
<sequence>MANKYLAAILSFLIPGLGQAYVGDIKKGIVYFIIAVVTVGIIGIFFVDSVLNHFYYIINVLIDIYAAYDAYLMAK</sequence>
<keyword evidence="1" id="KW-0812">Transmembrane</keyword>
<organism evidence="2 3">
    <name type="scientific">Methanobrevibacter thaueri</name>
    <dbReference type="NCBI Taxonomy" id="190975"/>
    <lineage>
        <taxon>Archaea</taxon>
        <taxon>Methanobacteriati</taxon>
        <taxon>Methanobacteriota</taxon>
        <taxon>Methanomada group</taxon>
        <taxon>Methanobacteria</taxon>
        <taxon>Methanobacteriales</taxon>
        <taxon>Methanobacteriaceae</taxon>
        <taxon>Methanobrevibacter</taxon>
    </lineage>
</organism>
<keyword evidence="3" id="KW-1185">Reference proteome</keyword>
<evidence type="ECO:0000313" key="2">
    <source>
        <dbReference type="EMBL" id="PWB87974.1"/>
    </source>
</evidence>
<protein>
    <submittedName>
        <fullName evidence="2">TM2 domain protein</fullName>
    </submittedName>
</protein>
<comment type="caution">
    <text evidence="2">The sequence shown here is derived from an EMBL/GenBank/DDBJ whole genome shotgun (WGS) entry which is preliminary data.</text>
</comment>
<name>A0A315XPZ4_9EURY</name>
<keyword evidence="1" id="KW-1133">Transmembrane helix</keyword>
<reference evidence="2 3" key="1">
    <citation type="submission" date="2017-03" db="EMBL/GenBank/DDBJ databases">
        <title>Genome sequence of Methanobrevibacter thaueri.</title>
        <authorList>
            <person name="Poehlein A."/>
            <person name="Seedorf H."/>
            <person name="Daniel R."/>
        </authorList>
    </citation>
    <scope>NUCLEOTIDE SEQUENCE [LARGE SCALE GENOMIC DNA]</scope>
    <source>
        <strain evidence="2 3">DSM 11995</strain>
    </source>
</reference>
<accession>A0A315XPZ4</accession>
<feature type="transmembrane region" description="Helical" evidence="1">
    <location>
        <begin position="54"/>
        <end position="74"/>
    </location>
</feature>
<evidence type="ECO:0000313" key="3">
    <source>
        <dbReference type="Proteomes" id="UP000251717"/>
    </source>
</evidence>
<feature type="transmembrane region" description="Helical" evidence="1">
    <location>
        <begin position="28"/>
        <end position="47"/>
    </location>
</feature>
<dbReference type="AlphaFoldDB" id="A0A315XPZ4"/>
<keyword evidence="1" id="KW-0472">Membrane</keyword>
<proteinExistence type="predicted"/>
<dbReference type="EMBL" id="MZGS01000016">
    <property type="protein sequence ID" value="PWB87974.1"/>
    <property type="molecule type" value="Genomic_DNA"/>
</dbReference>